<evidence type="ECO:0000313" key="7">
    <source>
        <dbReference type="EMBL" id="CAA0108108.1"/>
    </source>
</evidence>
<dbReference type="PANTHER" id="PTHR32308:SF10">
    <property type="entry name" value="CITRATE LYASE SUBUNIT BETA"/>
    <property type="match status" value="1"/>
</dbReference>
<evidence type="ECO:0000256" key="1">
    <source>
        <dbReference type="ARBA" id="ARBA00001946"/>
    </source>
</evidence>
<dbReference type="AlphaFoldDB" id="A0A5S9PUL0"/>
<dbReference type="InterPro" id="IPR015813">
    <property type="entry name" value="Pyrv/PenolPyrv_kinase-like_dom"/>
</dbReference>
<dbReference type="GO" id="GO:0016787">
    <property type="term" value="F:hydrolase activity"/>
    <property type="evidence" value="ECO:0007669"/>
    <property type="project" value="UniProtKB-KW"/>
</dbReference>
<dbReference type="OrthoDB" id="6831788at2"/>
<dbReference type="SUPFAM" id="SSF51621">
    <property type="entry name" value="Phosphoenolpyruvate/pyruvate domain"/>
    <property type="match status" value="1"/>
</dbReference>
<evidence type="ECO:0000256" key="3">
    <source>
        <dbReference type="ARBA" id="ARBA00022842"/>
    </source>
</evidence>
<keyword evidence="8" id="KW-1185">Reference proteome</keyword>
<dbReference type="PIRSF" id="PIRSF015582">
    <property type="entry name" value="Cit_lyase_B"/>
    <property type="match status" value="1"/>
</dbReference>
<dbReference type="PANTHER" id="PTHR32308">
    <property type="entry name" value="LYASE BETA SUBUNIT, PUTATIVE (AFU_ORTHOLOGUE AFUA_4G13030)-RELATED"/>
    <property type="match status" value="1"/>
</dbReference>
<keyword evidence="2 5" id="KW-0479">Metal-binding</keyword>
<keyword evidence="3 5" id="KW-0460">Magnesium</keyword>
<evidence type="ECO:0000259" key="6">
    <source>
        <dbReference type="Pfam" id="PF03328"/>
    </source>
</evidence>
<feature type="binding site" evidence="5">
    <location>
        <position position="150"/>
    </location>
    <ligand>
        <name>Mg(2+)</name>
        <dbReference type="ChEBI" id="CHEBI:18420"/>
    </ligand>
</feature>
<dbReference type="InterPro" id="IPR011206">
    <property type="entry name" value="Citrate_lyase_beta/mcl1/mcl2"/>
</dbReference>
<dbReference type="Gene3D" id="3.20.20.60">
    <property type="entry name" value="Phosphoenolpyruvate-binding domains"/>
    <property type="match status" value="1"/>
</dbReference>
<dbReference type="EMBL" id="CACSIO010000012">
    <property type="protein sequence ID" value="CAA0108108.1"/>
    <property type="molecule type" value="Genomic_DNA"/>
</dbReference>
<dbReference type="GO" id="GO:0000287">
    <property type="term" value="F:magnesium ion binding"/>
    <property type="evidence" value="ECO:0007669"/>
    <property type="project" value="TreeGrafter"/>
</dbReference>
<evidence type="ECO:0000256" key="5">
    <source>
        <dbReference type="PIRSR" id="PIRSR015582-2"/>
    </source>
</evidence>
<dbReference type="GO" id="GO:0006107">
    <property type="term" value="P:oxaloacetate metabolic process"/>
    <property type="evidence" value="ECO:0007669"/>
    <property type="project" value="TreeGrafter"/>
</dbReference>
<dbReference type="EC" id="3.1.2.30" evidence="7"/>
<dbReference type="InterPro" id="IPR040442">
    <property type="entry name" value="Pyrv_kinase-like_dom_sf"/>
</dbReference>
<sequence>MNDITIKPRRSALYMPCSNQRALEKAQGLAADVLLFDLEDAVAPDAKDEARANIVKALAERDYGFREKIVRVNSVDTDWGFDDLKALAGSTFDGVCLPKVESEEQINQALAVLGRDVPIWTMIETPKGVINVEAIAAHPQVAALVMGTNDLAKELRVTQSESRAEFTYALGKCVMAARAFTVDILDGVYNQLDNADGYADVCLHGKSLGFDGKTVIHPKQLDVANSTFMPDKTELASARNIIEVWNAATSGGQEPGVLVVDGKLVEALHVESAKRVVAIVDSLDARDTAK</sequence>
<name>A0A5S9PUL0_9GAMM</name>
<keyword evidence="7" id="KW-0378">Hydrolase</keyword>
<dbReference type="InterPro" id="IPR005000">
    <property type="entry name" value="Aldolase/citrate-lyase_domain"/>
</dbReference>
<organism evidence="7 8">
    <name type="scientific">BD1-7 clade bacterium</name>
    <dbReference type="NCBI Taxonomy" id="2029982"/>
    <lineage>
        <taxon>Bacteria</taxon>
        <taxon>Pseudomonadati</taxon>
        <taxon>Pseudomonadota</taxon>
        <taxon>Gammaproteobacteria</taxon>
        <taxon>Cellvibrionales</taxon>
        <taxon>Spongiibacteraceae</taxon>
        <taxon>BD1-7 clade</taxon>
    </lineage>
</organism>
<comment type="cofactor">
    <cofactor evidence="1">
        <name>Mg(2+)</name>
        <dbReference type="ChEBI" id="CHEBI:18420"/>
    </cofactor>
</comment>
<accession>A0A5S9PUL0</accession>
<dbReference type="Pfam" id="PF03328">
    <property type="entry name" value="HpcH_HpaI"/>
    <property type="match status" value="1"/>
</dbReference>
<proteinExistence type="predicted"/>
<evidence type="ECO:0000256" key="2">
    <source>
        <dbReference type="ARBA" id="ARBA00022723"/>
    </source>
</evidence>
<gene>
    <name evidence="7" type="primary">mcl2</name>
    <name evidence="7" type="ORF">OPDIPICF_01304</name>
</gene>
<protein>
    <submittedName>
        <fullName evidence="7">(3S)-malyl-CoA thioesterase</fullName>
        <ecNumber evidence="7">3.1.2.30</ecNumber>
    </submittedName>
</protein>
<reference evidence="7 8" key="1">
    <citation type="submission" date="2019-11" db="EMBL/GenBank/DDBJ databases">
        <authorList>
            <person name="Holert J."/>
        </authorList>
    </citation>
    <scope>NUCLEOTIDE SEQUENCE [LARGE SCALE GENOMIC DNA]</scope>
    <source>
        <strain evidence="7">SB11_3</strain>
    </source>
</reference>
<feature type="binding site" evidence="5">
    <location>
        <position position="124"/>
    </location>
    <ligand>
        <name>Mg(2+)</name>
        <dbReference type="ChEBI" id="CHEBI:18420"/>
    </ligand>
</feature>
<evidence type="ECO:0000256" key="4">
    <source>
        <dbReference type="PIRSR" id="PIRSR015582-1"/>
    </source>
</evidence>
<feature type="binding site" evidence="4">
    <location>
        <position position="124"/>
    </location>
    <ligand>
        <name>substrate</name>
    </ligand>
</feature>
<evidence type="ECO:0000313" key="8">
    <source>
        <dbReference type="Proteomes" id="UP000441399"/>
    </source>
</evidence>
<feature type="domain" description="HpcH/HpaI aldolase/citrate lyase" evidence="6">
    <location>
        <begin position="10"/>
        <end position="218"/>
    </location>
</feature>
<dbReference type="Proteomes" id="UP000441399">
    <property type="component" value="Unassembled WGS sequence"/>
</dbReference>
<feature type="binding site" evidence="4">
    <location>
        <position position="71"/>
    </location>
    <ligand>
        <name>substrate</name>
    </ligand>
</feature>